<keyword evidence="2" id="KW-0732">Signal</keyword>
<dbReference type="AlphaFoldDB" id="A0A2M4DPV6"/>
<accession>A0A2M4DPV6</accession>
<evidence type="ECO:0008006" key="4">
    <source>
        <dbReference type="Google" id="ProtNLM"/>
    </source>
</evidence>
<feature type="chain" id="PRO_5014649866" description="Secreted protein" evidence="2">
    <location>
        <begin position="19"/>
        <end position="67"/>
    </location>
</feature>
<evidence type="ECO:0000256" key="2">
    <source>
        <dbReference type="SAM" id="SignalP"/>
    </source>
</evidence>
<organism evidence="3">
    <name type="scientific">Anopheles darlingi</name>
    <name type="common">Mosquito</name>
    <dbReference type="NCBI Taxonomy" id="43151"/>
    <lineage>
        <taxon>Eukaryota</taxon>
        <taxon>Metazoa</taxon>
        <taxon>Ecdysozoa</taxon>
        <taxon>Arthropoda</taxon>
        <taxon>Hexapoda</taxon>
        <taxon>Insecta</taxon>
        <taxon>Pterygota</taxon>
        <taxon>Neoptera</taxon>
        <taxon>Endopterygota</taxon>
        <taxon>Diptera</taxon>
        <taxon>Nematocera</taxon>
        <taxon>Culicoidea</taxon>
        <taxon>Culicidae</taxon>
        <taxon>Anophelinae</taxon>
        <taxon>Anopheles</taxon>
    </lineage>
</organism>
<feature type="signal peptide" evidence="2">
    <location>
        <begin position="1"/>
        <end position="18"/>
    </location>
</feature>
<reference evidence="3" key="1">
    <citation type="submission" date="2018-01" db="EMBL/GenBank/DDBJ databases">
        <title>An insight into the sialome of Amazonian anophelines.</title>
        <authorList>
            <person name="Ribeiro J.M."/>
            <person name="Scarpassa V."/>
            <person name="Calvo E."/>
        </authorList>
    </citation>
    <scope>NUCLEOTIDE SEQUENCE</scope>
</reference>
<dbReference type="EMBL" id="GGFL01015404">
    <property type="protein sequence ID" value="MBW79582.1"/>
    <property type="molecule type" value="Transcribed_RNA"/>
</dbReference>
<proteinExistence type="predicted"/>
<keyword evidence="1" id="KW-0472">Membrane</keyword>
<sequence length="67" mass="7375">MVCTCLCVVALCTHTANTNSHTVDSHMVIRSMYLLWLNSISLVSYVNVVRAIRVGSVHASPGQYHTL</sequence>
<protein>
    <recommendedName>
        <fullName evidence="4">Secreted protein</fullName>
    </recommendedName>
</protein>
<feature type="transmembrane region" description="Helical" evidence="1">
    <location>
        <begin position="28"/>
        <end position="48"/>
    </location>
</feature>
<evidence type="ECO:0000313" key="3">
    <source>
        <dbReference type="EMBL" id="MBW79582.1"/>
    </source>
</evidence>
<keyword evidence="1" id="KW-1133">Transmembrane helix</keyword>
<name>A0A2M4DPV6_ANODA</name>
<keyword evidence="1" id="KW-0812">Transmembrane</keyword>
<evidence type="ECO:0000256" key="1">
    <source>
        <dbReference type="SAM" id="Phobius"/>
    </source>
</evidence>